<evidence type="ECO:0000313" key="1">
    <source>
        <dbReference type="EMBL" id="KAH8023114.1"/>
    </source>
</evidence>
<organism evidence="1 2">
    <name type="scientific">Rhipicephalus microplus</name>
    <name type="common">Cattle tick</name>
    <name type="synonym">Boophilus microplus</name>
    <dbReference type="NCBI Taxonomy" id="6941"/>
    <lineage>
        <taxon>Eukaryota</taxon>
        <taxon>Metazoa</taxon>
        <taxon>Ecdysozoa</taxon>
        <taxon>Arthropoda</taxon>
        <taxon>Chelicerata</taxon>
        <taxon>Arachnida</taxon>
        <taxon>Acari</taxon>
        <taxon>Parasitiformes</taxon>
        <taxon>Ixodida</taxon>
        <taxon>Ixodoidea</taxon>
        <taxon>Ixodidae</taxon>
        <taxon>Rhipicephalinae</taxon>
        <taxon>Rhipicephalus</taxon>
        <taxon>Boophilus</taxon>
    </lineage>
</organism>
<keyword evidence="2" id="KW-1185">Reference proteome</keyword>
<dbReference type="Proteomes" id="UP000821866">
    <property type="component" value="Chromosome 6"/>
</dbReference>
<dbReference type="Pfam" id="PF14968">
    <property type="entry name" value="CCDC84"/>
    <property type="match status" value="1"/>
</dbReference>
<dbReference type="InterPro" id="IPR028015">
    <property type="entry name" value="CCDC84-like"/>
</dbReference>
<dbReference type="EMBL" id="JABSTU010000008">
    <property type="protein sequence ID" value="KAH8023114.1"/>
    <property type="molecule type" value="Genomic_DNA"/>
</dbReference>
<reference evidence="1" key="2">
    <citation type="submission" date="2021-09" db="EMBL/GenBank/DDBJ databases">
        <authorList>
            <person name="Jia N."/>
            <person name="Wang J."/>
            <person name="Shi W."/>
            <person name="Du L."/>
            <person name="Sun Y."/>
            <person name="Zhan W."/>
            <person name="Jiang J."/>
            <person name="Wang Q."/>
            <person name="Zhang B."/>
            <person name="Ji P."/>
            <person name="Sakyi L.B."/>
            <person name="Cui X."/>
            <person name="Yuan T."/>
            <person name="Jiang B."/>
            <person name="Yang W."/>
            <person name="Lam T.T.-Y."/>
            <person name="Chang Q."/>
            <person name="Ding S."/>
            <person name="Wang X."/>
            <person name="Zhu J."/>
            <person name="Ruan X."/>
            <person name="Zhao L."/>
            <person name="Wei J."/>
            <person name="Que T."/>
            <person name="Du C."/>
            <person name="Cheng J."/>
            <person name="Dai P."/>
            <person name="Han X."/>
            <person name="Huang E."/>
            <person name="Gao Y."/>
            <person name="Liu J."/>
            <person name="Shao H."/>
            <person name="Ye R."/>
            <person name="Li L."/>
            <person name="Wei W."/>
            <person name="Wang X."/>
            <person name="Wang C."/>
            <person name="Huo Q."/>
            <person name="Li W."/>
            <person name="Guo W."/>
            <person name="Chen H."/>
            <person name="Chen S."/>
            <person name="Zhou L."/>
            <person name="Zhou L."/>
            <person name="Ni X."/>
            <person name="Tian J."/>
            <person name="Zhou Y."/>
            <person name="Sheng Y."/>
            <person name="Liu T."/>
            <person name="Pan Y."/>
            <person name="Xia L."/>
            <person name="Li J."/>
            <person name="Zhao F."/>
            <person name="Cao W."/>
        </authorList>
    </citation>
    <scope>NUCLEOTIDE SEQUENCE</scope>
    <source>
        <strain evidence="1">Rmic-2018</strain>
        <tissue evidence="1">Larvae</tissue>
    </source>
</reference>
<protein>
    <submittedName>
        <fullName evidence="1">Uncharacterized protein</fullName>
    </submittedName>
</protein>
<dbReference type="AlphaFoldDB" id="A0A9J6DMQ1"/>
<name>A0A9J6DMQ1_RHIMP</name>
<gene>
    <name evidence="1" type="ORF">HPB51_010898</name>
</gene>
<dbReference type="PANTHER" id="PTHR31198:SF1">
    <property type="entry name" value="CENTROSOMAL AT-AC SPLICING FACTOR"/>
    <property type="match status" value="1"/>
</dbReference>
<accession>A0A9J6DMQ1</accession>
<proteinExistence type="predicted"/>
<dbReference type="VEuPathDB" id="VectorBase:LOC119172590"/>
<dbReference type="PANTHER" id="PTHR31198">
    <property type="entry name" value="COILED-COIL DOMAIN-CONTAINING PROTEIN 84"/>
    <property type="match status" value="1"/>
</dbReference>
<reference evidence="1" key="1">
    <citation type="journal article" date="2020" name="Cell">
        <title>Large-Scale Comparative Analyses of Tick Genomes Elucidate Their Genetic Diversity and Vector Capacities.</title>
        <authorList>
            <consortium name="Tick Genome and Microbiome Consortium (TIGMIC)"/>
            <person name="Jia N."/>
            <person name="Wang J."/>
            <person name="Shi W."/>
            <person name="Du L."/>
            <person name="Sun Y."/>
            <person name="Zhan W."/>
            <person name="Jiang J.F."/>
            <person name="Wang Q."/>
            <person name="Zhang B."/>
            <person name="Ji P."/>
            <person name="Bell-Sakyi L."/>
            <person name="Cui X.M."/>
            <person name="Yuan T.T."/>
            <person name="Jiang B.G."/>
            <person name="Yang W.F."/>
            <person name="Lam T.T."/>
            <person name="Chang Q.C."/>
            <person name="Ding S.J."/>
            <person name="Wang X.J."/>
            <person name="Zhu J.G."/>
            <person name="Ruan X.D."/>
            <person name="Zhao L."/>
            <person name="Wei J.T."/>
            <person name="Ye R.Z."/>
            <person name="Que T.C."/>
            <person name="Du C.H."/>
            <person name="Zhou Y.H."/>
            <person name="Cheng J.X."/>
            <person name="Dai P.F."/>
            <person name="Guo W.B."/>
            <person name="Han X.H."/>
            <person name="Huang E.J."/>
            <person name="Li L.F."/>
            <person name="Wei W."/>
            <person name="Gao Y.C."/>
            <person name="Liu J.Z."/>
            <person name="Shao H.Z."/>
            <person name="Wang X."/>
            <person name="Wang C.C."/>
            <person name="Yang T.C."/>
            <person name="Huo Q.B."/>
            <person name="Li W."/>
            <person name="Chen H.Y."/>
            <person name="Chen S.E."/>
            <person name="Zhou L.G."/>
            <person name="Ni X.B."/>
            <person name="Tian J.H."/>
            <person name="Sheng Y."/>
            <person name="Liu T."/>
            <person name="Pan Y.S."/>
            <person name="Xia L.Y."/>
            <person name="Li J."/>
            <person name="Zhao F."/>
            <person name="Cao W.C."/>
        </authorList>
    </citation>
    <scope>NUCLEOTIDE SEQUENCE</scope>
    <source>
        <strain evidence="1">Rmic-2018</strain>
    </source>
</reference>
<comment type="caution">
    <text evidence="1">The sequence shown here is derived from an EMBL/GenBank/DDBJ whole genome shotgun (WGS) entry which is preliminary data.</text>
</comment>
<evidence type="ECO:0000313" key="2">
    <source>
        <dbReference type="Proteomes" id="UP000821866"/>
    </source>
</evidence>
<sequence>MATIESFMQYTLCELCRVSHNVGKKHVYSKKHQQIVRNVLAKFLKKVHEAKQFLKKPEVHDLLWEDGAKVWCYFCAAEIEKHGRNVDEALSVRSYNFLLHLATQAHEAACKSFFWKNKINKASVKLYVISSDVVSKAEPLIKAAEKAYLEKMERLHQKNVSAILKADKQRKDTVMKARLEVCSG</sequence>